<gene>
    <name evidence="1" type="ORF">B0T26DRAFT_724234</name>
</gene>
<sequence length="64" mass="7970">MRLGAESIFGEEWYNLRKTMLEERNIYLEHDPVYKERQRTLRIMKHKVEMRPFKPQSVFNKGWK</sequence>
<organism evidence="1 2">
    <name type="scientific">Lasiosphaeria miniovina</name>
    <dbReference type="NCBI Taxonomy" id="1954250"/>
    <lineage>
        <taxon>Eukaryota</taxon>
        <taxon>Fungi</taxon>
        <taxon>Dikarya</taxon>
        <taxon>Ascomycota</taxon>
        <taxon>Pezizomycotina</taxon>
        <taxon>Sordariomycetes</taxon>
        <taxon>Sordariomycetidae</taxon>
        <taxon>Sordariales</taxon>
        <taxon>Lasiosphaeriaceae</taxon>
        <taxon>Lasiosphaeria</taxon>
    </lineage>
</organism>
<evidence type="ECO:0000313" key="1">
    <source>
        <dbReference type="EMBL" id="KAK0710160.1"/>
    </source>
</evidence>
<name>A0AA40A6K2_9PEZI</name>
<proteinExistence type="predicted"/>
<accession>A0AA40A6K2</accession>
<dbReference type="AlphaFoldDB" id="A0AA40A6K2"/>
<dbReference type="RefSeq" id="XP_060293464.1">
    <property type="nucleotide sequence ID" value="XM_060442669.1"/>
</dbReference>
<reference evidence="1" key="1">
    <citation type="submission" date="2023-06" db="EMBL/GenBank/DDBJ databases">
        <title>Genome-scale phylogeny and comparative genomics of the fungal order Sordariales.</title>
        <authorList>
            <consortium name="Lawrence Berkeley National Laboratory"/>
            <person name="Hensen N."/>
            <person name="Bonometti L."/>
            <person name="Westerberg I."/>
            <person name="Brannstrom I.O."/>
            <person name="Guillou S."/>
            <person name="Cros-Aarteil S."/>
            <person name="Calhoun S."/>
            <person name="Haridas S."/>
            <person name="Kuo A."/>
            <person name="Mondo S."/>
            <person name="Pangilinan J."/>
            <person name="Riley R."/>
            <person name="LaButti K."/>
            <person name="Andreopoulos B."/>
            <person name="Lipzen A."/>
            <person name="Chen C."/>
            <person name="Yanf M."/>
            <person name="Daum C."/>
            <person name="Ng V."/>
            <person name="Clum A."/>
            <person name="Steindorff A."/>
            <person name="Ohm R."/>
            <person name="Martin F."/>
            <person name="Silar P."/>
            <person name="Natvig D."/>
            <person name="Lalanne C."/>
            <person name="Gautier V."/>
            <person name="Ament-velasquez S.L."/>
            <person name="Kruys A."/>
            <person name="Hutchinson M.I."/>
            <person name="Powell A.J."/>
            <person name="Barry K."/>
            <person name="Miller A.N."/>
            <person name="Grigoriev I.V."/>
            <person name="Debuchy R."/>
            <person name="Gladieux P."/>
            <person name="Thoren M.H."/>
            <person name="Johannesson H."/>
        </authorList>
    </citation>
    <scope>NUCLEOTIDE SEQUENCE</scope>
    <source>
        <strain evidence="1">SMH2392-1A</strain>
    </source>
</reference>
<dbReference type="EMBL" id="JAUIRO010000006">
    <property type="protein sequence ID" value="KAK0710160.1"/>
    <property type="molecule type" value="Genomic_DNA"/>
</dbReference>
<keyword evidence="2" id="KW-1185">Reference proteome</keyword>
<comment type="caution">
    <text evidence="1">The sequence shown here is derived from an EMBL/GenBank/DDBJ whole genome shotgun (WGS) entry which is preliminary data.</text>
</comment>
<dbReference type="GeneID" id="85325939"/>
<protein>
    <submittedName>
        <fullName evidence="1">Uncharacterized protein</fullName>
    </submittedName>
</protein>
<dbReference type="Proteomes" id="UP001172101">
    <property type="component" value="Unassembled WGS sequence"/>
</dbReference>
<evidence type="ECO:0000313" key="2">
    <source>
        <dbReference type="Proteomes" id="UP001172101"/>
    </source>
</evidence>